<evidence type="ECO:0000313" key="2">
    <source>
        <dbReference type="EMBL" id="GBG61462.1"/>
    </source>
</evidence>
<dbReference type="Gramene" id="GBG61462">
    <property type="protein sequence ID" value="GBG61462"/>
    <property type="gene ID" value="CBR_g21806"/>
</dbReference>
<keyword evidence="3" id="KW-1185">Reference proteome</keyword>
<dbReference type="EMBL" id="BFEA01000020">
    <property type="protein sequence ID" value="GBG61462.1"/>
    <property type="molecule type" value="Genomic_DNA"/>
</dbReference>
<feature type="region of interest" description="Disordered" evidence="1">
    <location>
        <begin position="233"/>
        <end position="266"/>
    </location>
</feature>
<dbReference type="OrthoDB" id="2693386at2759"/>
<feature type="region of interest" description="Disordered" evidence="1">
    <location>
        <begin position="59"/>
        <end position="80"/>
    </location>
</feature>
<feature type="compositionally biased region" description="Basic and acidic residues" evidence="1">
    <location>
        <begin position="59"/>
        <end position="72"/>
    </location>
</feature>
<dbReference type="AlphaFoldDB" id="A0A388JUS0"/>
<dbReference type="GO" id="GO:0030427">
    <property type="term" value="C:site of polarized growth"/>
    <property type="evidence" value="ECO:0007669"/>
    <property type="project" value="TreeGrafter"/>
</dbReference>
<dbReference type="InterPro" id="IPR039867">
    <property type="entry name" value="Furry/Tao3/Mor2"/>
</dbReference>
<evidence type="ECO:0000256" key="1">
    <source>
        <dbReference type="SAM" id="MobiDB-lite"/>
    </source>
</evidence>
<gene>
    <name evidence="2" type="ORF">CBR_g21806</name>
</gene>
<evidence type="ECO:0000313" key="3">
    <source>
        <dbReference type="Proteomes" id="UP000265515"/>
    </source>
</evidence>
<dbReference type="GO" id="GO:0005938">
    <property type="term" value="C:cell cortex"/>
    <property type="evidence" value="ECO:0007669"/>
    <property type="project" value="TreeGrafter"/>
</dbReference>
<reference evidence="2 3" key="1">
    <citation type="journal article" date="2018" name="Cell">
        <title>The Chara Genome: Secondary Complexity and Implications for Plant Terrestrialization.</title>
        <authorList>
            <person name="Nishiyama T."/>
            <person name="Sakayama H."/>
            <person name="Vries J.D."/>
            <person name="Buschmann H."/>
            <person name="Saint-Marcoux D."/>
            <person name="Ullrich K.K."/>
            <person name="Haas F.B."/>
            <person name="Vanderstraeten L."/>
            <person name="Becker D."/>
            <person name="Lang D."/>
            <person name="Vosolsobe S."/>
            <person name="Rombauts S."/>
            <person name="Wilhelmsson P.K.I."/>
            <person name="Janitza P."/>
            <person name="Kern R."/>
            <person name="Heyl A."/>
            <person name="Rumpler F."/>
            <person name="Villalobos L.I.A.C."/>
            <person name="Clay J.M."/>
            <person name="Skokan R."/>
            <person name="Toyoda A."/>
            <person name="Suzuki Y."/>
            <person name="Kagoshima H."/>
            <person name="Schijlen E."/>
            <person name="Tajeshwar N."/>
            <person name="Catarino B."/>
            <person name="Hetherington A.J."/>
            <person name="Saltykova A."/>
            <person name="Bonnot C."/>
            <person name="Breuninger H."/>
            <person name="Symeonidi A."/>
            <person name="Radhakrishnan G.V."/>
            <person name="Van Nieuwerburgh F."/>
            <person name="Deforce D."/>
            <person name="Chang C."/>
            <person name="Karol K.G."/>
            <person name="Hedrich R."/>
            <person name="Ulvskov P."/>
            <person name="Glockner G."/>
            <person name="Delwiche C.F."/>
            <person name="Petrasek J."/>
            <person name="Van de Peer Y."/>
            <person name="Friml J."/>
            <person name="Beilby M."/>
            <person name="Dolan L."/>
            <person name="Kohara Y."/>
            <person name="Sugano S."/>
            <person name="Fujiyama A."/>
            <person name="Delaux P.-M."/>
            <person name="Quint M."/>
            <person name="TheiBen G."/>
            <person name="Hagemann M."/>
            <person name="Harholt J."/>
            <person name="Dunand C."/>
            <person name="Zachgo S."/>
            <person name="Langdale J."/>
            <person name="Maumus F."/>
            <person name="Straeten D.V.D."/>
            <person name="Gould S.B."/>
            <person name="Rensing S.A."/>
        </authorList>
    </citation>
    <scope>NUCLEOTIDE SEQUENCE [LARGE SCALE GENOMIC DNA]</scope>
    <source>
        <strain evidence="2 3">S276</strain>
    </source>
</reference>
<proteinExistence type="predicted"/>
<dbReference type="GO" id="GO:0000902">
    <property type="term" value="P:cell morphogenesis"/>
    <property type="evidence" value="ECO:0007669"/>
    <property type="project" value="InterPro"/>
</dbReference>
<dbReference type="Proteomes" id="UP000265515">
    <property type="component" value="Unassembled WGS sequence"/>
</dbReference>
<comment type="caution">
    <text evidence="2">The sequence shown here is derived from an EMBL/GenBank/DDBJ whole genome shotgun (WGS) entry which is preliminary data.</text>
</comment>
<organism evidence="2 3">
    <name type="scientific">Chara braunii</name>
    <name type="common">Braun's stonewort</name>
    <dbReference type="NCBI Taxonomy" id="69332"/>
    <lineage>
        <taxon>Eukaryota</taxon>
        <taxon>Viridiplantae</taxon>
        <taxon>Streptophyta</taxon>
        <taxon>Charophyceae</taxon>
        <taxon>Charales</taxon>
        <taxon>Characeae</taxon>
        <taxon>Chara</taxon>
    </lineage>
</organism>
<dbReference type="PANTHER" id="PTHR12295:SF30">
    <property type="entry name" value="PROTEIN FURRY"/>
    <property type="match status" value="1"/>
</dbReference>
<accession>A0A388JUS0</accession>
<sequence>MVASAWEQAYASGMTSGTPEISALLTSLEALDPTCHEALILEMKGSEVDRMNRIHGNVEKKQGQKVVKKPEGQSEASSGKGPSFYYQESVLELLSQLYKRTLADAYRAGPVPVRSALEEFVSQWVQDQDDSRFEKLSLKVRIYAISMIENYLLYTTASLKAVASQAASANVVGSSTEDSSPLNTLQQKSLVPSLSYRQKVFRNLTVKWVRGARSAAAKSQRLGGYARVSSSVDSSGVVSENPDATGDTDAGSVGYPASDDALSDGQGDEESAILELEIAVARAVKALIGMGPVNDSPFETDILRFLQNHHSKGGPVVRENVREALAQLLEHNAHRLKNFIAASFKLTWIRKSVDKLEAKELALTYFRALVQTVSRRVDDWLNAHIVSPAKMSYLCLLHMCSHNEPMRHLALELINAIEAACPIPSLLVSRYVSLLGGSCMGGKCLGGFRTGEVVSADEDREIVCEHLCSGESKVVEGVAVLFGEAVYGWVLAQERCDGFHYEQEYWGCKGVALPDESRYRCSGVGVAEDLEVNGVGGKSQVLQNGLGESREAGLEELNMSRGSVDILSGLVIGSSREGISDAVALVGGVTDGQCKLGEKLKPLRLAGCDILRDLVEATREVDLCEVLGTMEAIKKLEDARQGVIVLDRDPVEGAVVCAHVEFGGSAFLDEEATCAKGGGAWLNESFFKEFIELSLHFFGLGNGEWVAWSRWRSVIGFQFNGMRDNTIRR</sequence>
<protein>
    <submittedName>
        <fullName evidence="2">Uncharacterized protein</fullName>
    </submittedName>
</protein>
<name>A0A388JUS0_CHABU</name>
<dbReference type="PANTHER" id="PTHR12295">
    <property type="entry name" value="FURRY-RELATED"/>
    <property type="match status" value="1"/>
</dbReference>